<evidence type="ECO:0000313" key="2">
    <source>
        <dbReference type="Proteomes" id="UP000317178"/>
    </source>
</evidence>
<gene>
    <name evidence="1" type="ORF">Pla110_24860</name>
</gene>
<sequence>MGGLILMTSDAGISEESSRTPLVLWSLQIHHEGLLKYPTIAYIGK</sequence>
<organism evidence="1 2">
    <name type="scientific">Polystyrenella longa</name>
    <dbReference type="NCBI Taxonomy" id="2528007"/>
    <lineage>
        <taxon>Bacteria</taxon>
        <taxon>Pseudomonadati</taxon>
        <taxon>Planctomycetota</taxon>
        <taxon>Planctomycetia</taxon>
        <taxon>Planctomycetales</taxon>
        <taxon>Planctomycetaceae</taxon>
        <taxon>Polystyrenella</taxon>
    </lineage>
</organism>
<dbReference type="KEGG" id="plon:Pla110_24860"/>
<dbReference type="Proteomes" id="UP000317178">
    <property type="component" value="Chromosome"/>
</dbReference>
<proteinExistence type="predicted"/>
<protein>
    <submittedName>
        <fullName evidence="1">Uncharacterized protein</fullName>
    </submittedName>
</protein>
<evidence type="ECO:0000313" key="1">
    <source>
        <dbReference type="EMBL" id="QDU80753.1"/>
    </source>
</evidence>
<dbReference type="EMBL" id="CP036281">
    <property type="protein sequence ID" value="QDU80753.1"/>
    <property type="molecule type" value="Genomic_DNA"/>
</dbReference>
<accession>A0A518CNG0</accession>
<reference evidence="1 2" key="1">
    <citation type="submission" date="2019-02" db="EMBL/GenBank/DDBJ databases">
        <title>Deep-cultivation of Planctomycetes and their phenomic and genomic characterization uncovers novel biology.</title>
        <authorList>
            <person name="Wiegand S."/>
            <person name="Jogler M."/>
            <person name="Boedeker C."/>
            <person name="Pinto D."/>
            <person name="Vollmers J."/>
            <person name="Rivas-Marin E."/>
            <person name="Kohn T."/>
            <person name="Peeters S.H."/>
            <person name="Heuer A."/>
            <person name="Rast P."/>
            <person name="Oberbeckmann S."/>
            <person name="Bunk B."/>
            <person name="Jeske O."/>
            <person name="Meyerdierks A."/>
            <person name="Storesund J.E."/>
            <person name="Kallscheuer N."/>
            <person name="Luecker S."/>
            <person name="Lage O.M."/>
            <person name="Pohl T."/>
            <person name="Merkel B.J."/>
            <person name="Hornburger P."/>
            <person name="Mueller R.-W."/>
            <person name="Bruemmer F."/>
            <person name="Labrenz M."/>
            <person name="Spormann A.M."/>
            <person name="Op den Camp H."/>
            <person name="Overmann J."/>
            <person name="Amann R."/>
            <person name="Jetten M.S.M."/>
            <person name="Mascher T."/>
            <person name="Medema M.H."/>
            <person name="Devos D.P."/>
            <person name="Kaster A.-K."/>
            <person name="Ovreas L."/>
            <person name="Rohde M."/>
            <person name="Galperin M.Y."/>
            <person name="Jogler C."/>
        </authorList>
    </citation>
    <scope>NUCLEOTIDE SEQUENCE [LARGE SCALE GENOMIC DNA]</scope>
    <source>
        <strain evidence="1 2">Pla110</strain>
    </source>
</reference>
<name>A0A518CNG0_9PLAN</name>
<dbReference type="AlphaFoldDB" id="A0A518CNG0"/>
<keyword evidence="2" id="KW-1185">Reference proteome</keyword>